<evidence type="ECO:0000256" key="4">
    <source>
        <dbReference type="ARBA" id="ARBA00022723"/>
    </source>
</evidence>
<evidence type="ECO:0000256" key="2">
    <source>
        <dbReference type="ARBA" id="ARBA00006706"/>
    </source>
</evidence>
<sequence>MNPRPVPAPVLSSAEVPARVEDVLARFLAGKARQARAAGLPVEVADSLTRYLAAGGKRLRPQLCLAGYHAAQGDPAQLGGTLQVAASLELFHAFALIHDDVIDQSSLRRGQPTVHCRLAALHARSGARDGRWLGISQAILISDTAHAWSDELLRTAALSQTCRARLQDVVAAMREEVLYGQYLDLLNPLGPPADLTAALAVIRYKTAKYTVERPLHIGAVLAGADAAFCQALARFALPIGEAFQLRDDLLGVFGDAEVTGKSTLDDLREGKHTALLALAHQRATPVQQRHLTALVGRCDLDESAAARIRSILEATGARTTVEEMITQRSRQAEHALSRLPAASAALDTLRTLAHLATQRIS</sequence>
<keyword evidence="4" id="KW-0479">Metal-binding</keyword>
<dbReference type="GO" id="GO:0046872">
    <property type="term" value="F:metal ion binding"/>
    <property type="evidence" value="ECO:0007669"/>
    <property type="project" value="UniProtKB-KW"/>
</dbReference>
<dbReference type="EMBL" id="CP108253">
    <property type="protein sequence ID" value="WTU38278.1"/>
    <property type="molecule type" value="Genomic_DNA"/>
</dbReference>
<protein>
    <submittedName>
        <fullName evidence="7">Polyprenyl synthetase family protein</fullName>
    </submittedName>
</protein>
<dbReference type="CDD" id="cd00685">
    <property type="entry name" value="Trans_IPPS_HT"/>
    <property type="match status" value="1"/>
</dbReference>
<dbReference type="Gene3D" id="1.10.600.10">
    <property type="entry name" value="Farnesyl Diphosphate Synthase"/>
    <property type="match status" value="1"/>
</dbReference>
<dbReference type="PANTHER" id="PTHR12001:SF85">
    <property type="entry name" value="SHORT CHAIN ISOPRENYL DIPHOSPHATE SYNTHASE"/>
    <property type="match status" value="1"/>
</dbReference>
<dbReference type="GO" id="GO:0004659">
    <property type="term" value="F:prenyltransferase activity"/>
    <property type="evidence" value="ECO:0007669"/>
    <property type="project" value="InterPro"/>
</dbReference>
<proteinExistence type="inferred from homology"/>
<evidence type="ECO:0000256" key="1">
    <source>
        <dbReference type="ARBA" id="ARBA00001946"/>
    </source>
</evidence>
<comment type="similarity">
    <text evidence="2 6">Belongs to the FPP/GGPP synthase family.</text>
</comment>
<keyword evidence="3 6" id="KW-0808">Transferase</keyword>
<dbReference type="SUPFAM" id="SSF48576">
    <property type="entry name" value="Terpenoid synthases"/>
    <property type="match status" value="1"/>
</dbReference>
<dbReference type="PROSITE" id="PS00444">
    <property type="entry name" value="POLYPRENYL_SYNTHASE_2"/>
    <property type="match status" value="1"/>
</dbReference>
<dbReference type="PROSITE" id="PS00723">
    <property type="entry name" value="POLYPRENYL_SYNTHASE_1"/>
    <property type="match status" value="1"/>
</dbReference>
<dbReference type="SFLD" id="SFLDS00005">
    <property type="entry name" value="Isoprenoid_Synthase_Type_I"/>
    <property type="match status" value="1"/>
</dbReference>
<dbReference type="InterPro" id="IPR008949">
    <property type="entry name" value="Isoprenoid_synthase_dom_sf"/>
</dbReference>
<dbReference type="PANTHER" id="PTHR12001">
    <property type="entry name" value="GERANYLGERANYL PYROPHOSPHATE SYNTHASE"/>
    <property type="match status" value="1"/>
</dbReference>
<evidence type="ECO:0000256" key="5">
    <source>
        <dbReference type="ARBA" id="ARBA00022842"/>
    </source>
</evidence>
<accession>A0AAU2GSW7</accession>
<name>A0AAU2GSW7_9ACTN</name>
<comment type="cofactor">
    <cofactor evidence="1">
        <name>Mg(2+)</name>
        <dbReference type="ChEBI" id="CHEBI:18420"/>
    </cofactor>
</comment>
<dbReference type="AlphaFoldDB" id="A0AAU2GSW7"/>
<dbReference type="InterPro" id="IPR000092">
    <property type="entry name" value="Polyprenyl_synt"/>
</dbReference>
<dbReference type="SFLD" id="SFLDG01017">
    <property type="entry name" value="Polyprenyl_Transferase_Like"/>
    <property type="match status" value="1"/>
</dbReference>
<evidence type="ECO:0000256" key="6">
    <source>
        <dbReference type="RuleBase" id="RU004466"/>
    </source>
</evidence>
<evidence type="ECO:0000313" key="7">
    <source>
        <dbReference type="EMBL" id="WTU38278.1"/>
    </source>
</evidence>
<evidence type="ECO:0000256" key="3">
    <source>
        <dbReference type="ARBA" id="ARBA00022679"/>
    </source>
</evidence>
<gene>
    <name evidence="7" type="ORF">OHV25_01165</name>
</gene>
<keyword evidence="5" id="KW-0460">Magnesium</keyword>
<dbReference type="InterPro" id="IPR033749">
    <property type="entry name" value="Polyprenyl_synt_CS"/>
</dbReference>
<dbReference type="Pfam" id="PF00348">
    <property type="entry name" value="polyprenyl_synt"/>
    <property type="match status" value="1"/>
</dbReference>
<reference evidence="7" key="1">
    <citation type="submission" date="2022-10" db="EMBL/GenBank/DDBJ databases">
        <title>The complete genomes of actinobacterial strains from the NBC collection.</title>
        <authorList>
            <person name="Joergensen T.S."/>
            <person name="Alvarez Arevalo M."/>
            <person name="Sterndorff E.B."/>
            <person name="Faurdal D."/>
            <person name="Vuksanovic O."/>
            <person name="Mourched A.-S."/>
            <person name="Charusanti P."/>
            <person name="Shaw S."/>
            <person name="Blin K."/>
            <person name="Weber T."/>
        </authorList>
    </citation>
    <scope>NUCLEOTIDE SEQUENCE</scope>
    <source>
        <strain evidence="7">NBC_00060</strain>
    </source>
</reference>
<organism evidence="7">
    <name type="scientific">Streptomyces sp. NBC_00060</name>
    <dbReference type="NCBI Taxonomy" id="2975636"/>
    <lineage>
        <taxon>Bacteria</taxon>
        <taxon>Bacillati</taxon>
        <taxon>Actinomycetota</taxon>
        <taxon>Actinomycetes</taxon>
        <taxon>Kitasatosporales</taxon>
        <taxon>Streptomycetaceae</taxon>
        <taxon>Streptomyces</taxon>
    </lineage>
</organism>
<dbReference type="GO" id="GO:0008299">
    <property type="term" value="P:isoprenoid biosynthetic process"/>
    <property type="evidence" value="ECO:0007669"/>
    <property type="project" value="InterPro"/>
</dbReference>